<keyword evidence="2" id="KW-0378">Hydrolase</keyword>
<dbReference type="Pfam" id="PF01150">
    <property type="entry name" value="GDA1_CD39"/>
    <property type="match status" value="1"/>
</dbReference>
<evidence type="ECO:0000256" key="5">
    <source>
        <dbReference type="SAM" id="SignalP"/>
    </source>
</evidence>
<feature type="signal peptide" evidence="5">
    <location>
        <begin position="1"/>
        <end position="36"/>
    </location>
</feature>
<dbReference type="GO" id="GO:0005524">
    <property type="term" value="F:ATP binding"/>
    <property type="evidence" value="ECO:0007669"/>
    <property type="project" value="UniProtKB-KW"/>
</dbReference>
<protein>
    <submittedName>
        <fullName evidence="7">Ectonucleoside triphosphate diphosphohydrolase 5</fullName>
    </submittedName>
</protein>
<dbReference type="InterPro" id="IPR000407">
    <property type="entry name" value="GDA1_CD39_NTPase"/>
</dbReference>
<dbReference type="PANTHER" id="PTHR11782">
    <property type="entry name" value="ADENOSINE/GUANOSINE DIPHOSPHATASE"/>
    <property type="match status" value="1"/>
</dbReference>
<keyword evidence="6" id="KW-1185">Reference proteome</keyword>
<dbReference type="CDD" id="cd24003">
    <property type="entry name" value="ASKHA_NBD_GDA1_CD39_NTPase"/>
    <property type="match status" value="1"/>
</dbReference>
<keyword evidence="5" id="KW-0732">Signal</keyword>
<name>A0A1I8G769_9PLAT</name>
<dbReference type="Gene3D" id="3.30.420.150">
    <property type="entry name" value="Exopolyphosphatase. Domain 2"/>
    <property type="match status" value="1"/>
</dbReference>
<dbReference type="PANTHER" id="PTHR11782:SF127">
    <property type="entry name" value="NTPASE, ISOFORM F"/>
    <property type="match status" value="1"/>
</dbReference>
<feature type="chain" id="PRO_5009319158" evidence="5">
    <location>
        <begin position="37"/>
        <end position="482"/>
    </location>
</feature>
<reference evidence="7" key="1">
    <citation type="submission" date="2016-11" db="UniProtKB">
        <authorList>
            <consortium name="WormBaseParasite"/>
        </authorList>
    </citation>
    <scope>IDENTIFICATION</scope>
</reference>
<keyword evidence="4" id="KW-0067">ATP-binding</keyword>
<evidence type="ECO:0000256" key="1">
    <source>
        <dbReference type="ARBA" id="ARBA00009283"/>
    </source>
</evidence>
<dbReference type="GO" id="GO:0016787">
    <property type="term" value="F:hydrolase activity"/>
    <property type="evidence" value="ECO:0007669"/>
    <property type="project" value="UniProtKB-KW"/>
</dbReference>
<feature type="active site" description="Proton acceptor" evidence="3">
    <location>
        <position position="207"/>
    </location>
</feature>
<dbReference type="Gene3D" id="3.30.420.40">
    <property type="match status" value="1"/>
</dbReference>
<dbReference type="WBParaSite" id="maker-uti_cns_0000985-snap-gene-0.13-mRNA-1">
    <property type="protein sequence ID" value="maker-uti_cns_0000985-snap-gene-0.13-mRNA-1"/>
    <property type="gene ID" value="maker-uti_cns_0000985-snap-gene-0.13"/>
</dbReference>
<accession>A0A1I8G769</accession>
<keyword evidence="4" id="KW-0547">Nucleotide-binding</keyword>
<evidence type="ECO:0000256" key="3">
    <source>
        <dbReference type="PIRSR" id="PIRSR600407-1"/>
    </source>
</evidence>
<feature type="binding site" evidence="4">
    <location>
        <begin position="223"/>
        <end position="227"/>
    </location>
    <ligand>
        <name>ATP</name>
        <dbReference type="ChEBI" id="CHEBI:30616"/>
    </ligand>
</feature>
<sequence length="482" mass="51444">MTPKAARKSSRSYRVQRPHQPHSLLLLLLLMPRLRAQNAVISDGLESVQDLAAIENPIDLYHSGCHRAVDKNDTLRFLVLDAGSTGTRAALHEFFVERTPKSPNGPLKLRHLRLRRYRRKPGLSAFQHFPDRSRDQVNALLAAAAADVPEPQRAVTCVALRATAGLRLLDSGSRRRILRVVRDTLATSAAFLAPDIDSAKLLSGPEEAKFAWLSTVPVLELGGGSAQVAYEYPDGELSAPLDRASSSKATLTGRRIRARSYLGLGVRESVLRFVGYRNGKSAGTGVSKKAYNSSCIAANASLNFSFGSVTLQLEGNQRDNSSGSTAATVKKCFAQAKDLVQQVKYLKKSSPVPGTRVTYSDSVCPSEPRGDCKAYSISAGDIADNAAAVCRNPPDQGPYTPYYCINLSVLSAMLEQMGLPDSGTVTALGGSDNLGWTLGFSLDALLQSAAASAATLTAKATAAAVSMATVLSMLVPARIAQL</sequence>
<evidence type="ECO:0000256" key="4">
    <source>
        <dbReference type="PIRSR" id="PIRSR600407-2"/>
    </source>
</evidence>
<dbReference type="AlphaFoldDB" id="A0A1I8G769"/>
<dbReference type="Proteomes" id="UP000095280">
    <property type="component" value="Unplaced"/>
</dbReference>
<evidence type="ECO:0000313" key="7">
    <source>
        <dbReference type="WBParaSite" id="maker-uti_cns_0000985-snap-gene-0.13-mRNA-1"/>
    </source>
</evidence>
<evidence type="ECO:0000256" key="2">
    <source>
        <dbReference type="ARBA" id="ARBA00022801"/>
    </source>
</evidence>
<evidence type="ECO:0000313" key="6">
    <source>
        <dbReference type="Proteomes" id="UP000095280"/>
    </source>
</evidence>
<organism evidence="6 7">
    <name type="scientific">Macrostomum lignano</name>
    <dbReference type="NCBI Taxonomy" id="282301"/>
    <lineage>
        <taxon>Eukaryota</taxon>
        <taxon>Metazoa</taxon>
        <taxon>Spiralia</taxon>
        <taxon>Lophotrochozoa</taxon>
        <taxon>Platyhelminthes</taxon>
        <taxon>Rhabditophora</taxon>
        <taxon>Macrostomorpha</taxon>
        <taxon>Macrostomida</taxon>
        <taxon>Macrostomidae</taxon>
        <taxon>Macrostomum</taxon>
    </lineage>
</organism>
<proteinExistence type="inferred from homology"/>
<comment type="similarity">
    <text evidence="1">Belongs to the GDA1/CD39 NTPase family.</text>
</comment>